<feature type="compositionally biased region" description="Polar residues" evidence="1">
    <location>
        <begin position="20"/>
        <end position="37"/>
    </location>
</feature>
<feature type="compositionally biased region" description="Acidic residues" evidence="1">
    <location>
        <begin position="119"/>
        <end position="139"/>
    </location>
</feature>
<gene>
    <name evidence="2" type="ORF">BC936DRAFT_140437</name>
</gene>
<dbReference type="AlphaFoldDB" id="A0A433AUB7"/>
<accession>A0A433AUB7</accession>
<organism evidence="2 3">
    <name type="scientific">Jimgerdemannia flammicorona</name>
    <dbReference type="NCBI Taxonomy" id="994334"/>
    <lineage>
        <taxon>Eukaryota</taxon>
        <taxon>Fungi</taxon>
        <taxon>Fungi incertae sedis</taxon>
        <taxon>Mucoromycota</taxon>
        <taxon>Mucoromycotina</taxon>
        <taxon>Endogonomycetes</taxon>
        <taxon>Endogonales</taxon>
        <taxon>Endogonaceae</taxon>
        <taxon>Jimgerdemannia</taxon>
    </lineage>
</organism>
<evidence type="ECO:0000256" key="1">
    <source>
        <dbReference type="SAM" id="MobiDB-lite"/>
    </source>
</evidence>
<evidence type="ECO:0000313" key="3">
    <source>
        <dbReference type="Proteomes" id="UP000268093"/>
    </source>
</evidence>
<protein>
    <submittedName>
        <fullName evidence="2">Uncharacterized protein</fullName>
    </submittedName>
</protein>
<comment type="caution">
    <text evidence="2">The sequence shown here is derived from an EMBL/GenBank/DDBJ whole genome shotgun (WGS) entry which is preliminary data.</text>
</comment>
<sequence length="201" mass="21244">MNNNNTNESIRTQGEAAEASQLSPQQVTSPLASTRDLNPTPLVIPTDHLLTPLGSPTAQTPTVETLTADIPGPGDSLASSTLLSLGNYLWSDDLESLSREVGDTDMAELEANTYFGIDIDTEEGPAPDEDLVPDEDPVPEAETSPQMNIGNQMLVLVGQDGFAVVSSVHIEGQGYYLSVVWGDGQSIGGAVMFMPNADQNV</sequence>
<feature type="region of interest" description="Disordered" evidence="1">
    <location>
        <begin position="119"/>
        <end position="145"/>
    </location>
</feature>
<feature type="region of interest" description="Disordered" evidence="1">
    <location>
        <begin position="1"/>
        <end position="73"/>
    </location>
</feature>
<keyword evidence="3" id="KW-1185">Reference proteome</keyword>
<dbReference type="Proteomes" id="UP000268093">
    <property type="component" value="Unassembled WGS sequence"/>
</dbReference>
<evidence type="ECO:0000313" key="2">
    <source>
        <dbReference type="EMBL" id="RUP06169.1"/>
    </source>
</evidence>
<name>A0A433AUB7_9FUNG</name>
<proteinExistence type="predicted"/>
<feature type="compositionally biased region" description="Polar residues" evidence="1">
    <location>
        <begin position="54"/>
        <end position="65"/>
    </location>
</feature>
<feature type="compositionally biased region" description="Polar residues" evidence="1">
    <location>
        <begin position="1"/>
        <end position="12"/>
    </location>
</feature>
<reference evidence="2 3" key="1">
    <citation type="journal article" date="2018" name="New Phytol.">
        <title>Phylogenomics of Endogonaceae and evolution of mycorrhizas within Mucoromycota.</title>
        <authorList>
            <person name="Chang Y."/>
            <person name="Desiro A."/>
            <person name="Na H."/>
            <person name="Sandor L."/>
            <person name="Lipzen A."/>
            <person name="Clum A."/>
            <person name="Barry K."/>
            <person name="Grigoriev I.V."/>
            <person name="Martin F.M."/>
            <person name="Stajich J.E."/>
            <person name="Smith M.E."/>
            <person name="Bonito G."/>
            <person name="Spatafora J.W."/>
        </authorList>
    </citation>
    <scope>NUCLEOTIDE SEQUENCE [LARGE SCALE GENOMIC DNA]</scope>
    <source>
        <strain evidence="2 3">GMNB39</strain>
    </source>
</reference>
<dbReference type="EMBL" id="RBNI01017047">
    <property type="protein sequence ID" value="RUP06169.1"/>
    <property type="molecule type" value="Genomic_DNA"/>
</dbReference>